<evidence type="ECO:0000256" key="3">
    <source>
        <dbReference type="SAM" id="MobiDB-lite"/>
    </source>
</evidence>
<sequence>MKGFESHGSRADYLAREALTAQLQVLQTGLPLTAWAVFQHKGGDWHALAVSGEVGNTDLALLAQTVLDRATPGDADAEPFEFRPANAAELDLLGARAGVSQIFRAMLTPCGGYSRGALLGWLHGGTQSPTPDSRILTPTLASMVGIMHLHAELITTERLVLDTRHEELLDPLTGTLNRTGWDQYLQQIEAGLKASDEDAMIAVLDVDDLKAVNERDGRAAGDEMLRRAAQTIHAVLRRRDCVARLGADEFAILMQDISSSEAEALAARLATALKAVDISISAGLAMKSEGGTLKKAFALADASMYANKRKKNGMPARNESDIEDDGPAA</sequence>
<keyword evidence="6" id="KW-1185">Reference proteome</keyword>
<dbReference type="Proteomes" id="UP000036700">
    <property type="component" value="Chromosome"/>
</dbReference>
<dbReference type="GO" id="GO:0052621">
    <property type="term" value="F:diguanylate cyclase activity"/>
    <property type="evidence" value="ECO:0007669"/>
    <property type="project" value="UniProtKB-EC"/>
</dbReference>
<dbReference type="AlphaFoldDB" id="A0A0U4DEC1"/>
<dbReference type="PANTHER" id="PTHR45138:SF9">
    <property type="entry name" value="DIGUANYLATE CYCLASE DGCM-RELATED"/>
    <property type="match status" value="1"/>
</dbReference>
<accession>A0A0U4DEC1</accession>
<dbReference type="NCBIfam" id="TIGR00254">
    <property type="entry name" value="GGDEF"/>
    <property type="match status" value="1"/>
</dbReference>
<evidence type="ECO:0000313" key="5">
    <source>
        <dbReference type="EMBL" id="ALX34874.1"/>
    </source>
</evidence>
<evidence type="ECO:0000259" key="4">
    <source>
        <dbReference type="PROSITE" id="PS50887"/>
    </source>
</evidence>
<dbReference type="KEGG" id="ptx:ABW99_20905"/>
<dbReference type="InterPro" id="IPR000160">
    <property type="entry name" value="GGDEF_dom"/>
</dbReference>
<dbReference type="GO" id="GO:0043709">
    <property type="term" value="P:cell adhesion involved in single-species biofilm formation"/>
    <property type="evidence" value="ECO:0007669"/>
    <property type="project" value="TreeGrafter"/>
</dbReference>
<dbReference type="SUPFAM" id="SSF55073">
    <property type="entry name" value="Nucleotide cyclase"/>
    <property type="match status" value="1"/>
</dbReference>
<dbReference type="GO" id="GO:0005886">
    <property type="term" value="C:plasma membrane"/>
    <property type="evidence" value="ECO:0007669"/>
    <property type="project" value="TreeGrafter"/>
</dbReference>
<feature type="region of interest" description="Disordered" evidence="3">
    <location>
        <begin position="308"/>
        <end position="329"/>
    </location>
</feature>
<dbReference type="PROSITE" id="PS50887">
    <property type="entry name" value="GGDEF"/>
    <property type="match status" value="1"/>
</dbReference>
<evidence type="ECO:0000256" key="1">
    <source>
        <dbReference type="ARBA" id="ARBA00012528"/>
    </source>
</evidence>
<dbReference type="InterPro" id="IPR050469">
    <property type="entry name" value="Diguanylate_Cyclase"/>
</dbReference>
<dbReference type="PANTHER" id="PTHR45138">
    <property type="entry name" value="REGULATORY COMPONENTS OF SENSORY TRANSDUCTION SYSTEM"/>
    <property type="match status" value="1"/>
</dbReference>
<dbReference type="Gene3D" id="3.30.70.270">
    <property type="match status" value="1"/>
</dbReference>
<proteinExistence type="predicted"/>
<comment type="catalytic activity">
    <reaction evidence="2">
        <text>2 GTP = 3',3'-c-di-GMP + 2 diphosphate</text>
        <dbReference type="Rhea" id="RHEA:24898"/>
        <dbReference type="ChEBI" id="CHEBI:33019"/>
        <dbReference type="ChEBI" id="CHEBI:37565"/>
        <dbReference type="ChEBI" id="CHEBI:58805"/>
        <dbReference type="EC" id="2.7.7.65"/>
    </reaction>
</comment>
<feature type="domain" description="GGDEF" evidence="4">
    <location>
        <begin position="197"/>
        <end position="325"/>
    </location>
</feature>
<dbReference type="CDD" id="cd01949">
    <property type="entry name" value="GGDEF"/>
    <property type="match status" value="1"/>
</dbReference>
<dbReference type="EC" id="2.7.7.65" evidence="1"/>
<protein>
    <recommendedName>
        <fullName evidence="1">diguanylate cyclase</fullName>
        <ecNumber evidence="1">2.7.7.65</ecNumber>
    </recommendedName>
</protein>
<dbReference type="Pfam" id="PF00990">
    <property type="entry name" value="GGDEF"/>
    <property type="match status" value="1"/>
</dbReference>
<dbReference type="SMART" id="SM00267">
    <property type="entry name" value="GGDEF"/>
    <property type="match status" value="1"/>
</dbReference>
<evidence type="ECO:0000313" key="6">
    <source>
        <dbReference type="Proteomes" id="UP000036700"/>
    </source>
</evidence>
<reference evidence="6" key="1">
    <citation type="submission" date="2015-06" db="EMBL/GenBank/DDBJ databases">
        <authorList>
            <person name="Hoefler B.C."/>
            <person name="Straight P.D."/>
        </authorList>
    </citation>
    <scope>NUCLEOTIDE SEQUENCE [LARGE SCALE GENOMIC DNA]</scope>
    <source>
        <strain evidence="6">DSM 25325</strain>
    </source>
</reference>
<evidence type="ECO:0000256" key="2">
    <source>
        <dbReference type="ARBA" id="ARBA00034247"/>
    </source>
</evidence>
<dbReference type="EMBL" id="CP011568">
    <property type="protein sequence ID" value="ALX34874.1"/>
    <property type="molecule type" value="Genomic_DNA"/>
</dbReference>
<organism evidence="5 6">
    <name type="scientific">Pandoraea thiooxydans</name>
    <dbReference type="NCBI Taxonomy" id="445709"/>
    <lineage>
        <taxon>Bacteria</taxon>
        <taxon>Pseudomonadati</taxon>
        <taxon>Pseudomonadota</taxon>
        <taxon>Betaproteobacteria</taxon>
        <taxon>Burkholderiales</taxon>
        <taxon>Burkholderiaceae</taxon>
        <taxon>Pandoraea</taxon>
    </lineage>
</organism>
<gene>
    <name evidence="5" type="ORF">ABW99_20905</name>
</gene>
<dbReference type="InterPro" id="IPR043128">
    <property type="entry name" value="Rev_trsase/Diguanyl_cyclase"/>
</dbReference>
<name>A0A0U4DEC1_9BURK</name>
<dbReference type="GO" id="GO:1902201">
    <property type="term" value="P:negative regulation of bacterial-type flagellum-dependent cell motility"/>
    <property type="evidence" value="ECO:0007669"/>
    <property type="project" value="TreeGrafter"/>
</dbReference>
<dbReference type="STRING" id="445709.ABW99_20905"/>
<dbReference type="InterPro" id="IPR029787">
    <property type="entry name" value="Nucleotide_cyclase"/>
</dbReference>